<dbReference type="InterPro" id="IPR011095">
    <property type="entry name" value="Dala_Dala_lig_C"/>
</dbReference>
<protein>
    <recommendedName>
        <fullName evidence="1">D-alanine--D-alanine ligase C-terminal domain-containing protein</fullName>
    </recommendedName>
</protein>
<reference evidence="2 3" key="1">
    <citation type="submission" date="2017-09" db="EMBL/GenBank/DDBJ databases">
        <title>Depth-based differentiation of microbial function through sediment-hosted aquifers and enrichment of novel symbionts in the deep terrestrial subsurface.</title>
        <authorList>
            <person name="Probst A.J."/>
            <person name="Ladd B."/>
            <person name="Jarett J.K."/>
            <person name="Geller-Mcgrath D.E."/>
            <person name="Sieber C.M."/>
            <person name="Emerson J.B."/>
            <person name="Anantharaman K."/>
            <person name="Thomas B.C."/>
            <person name="Malmstrom R."/>
            <person name="Stieglmeier M."/>
            <person name="Klingl A."/>
            <person name="Woyke T."/>
            <person name="Ryan C.M."/>
            <person name="Banfield J.F."/>
        </authorList>
    </citation>
    <scope>NUCLEOTIDE SEQUENCE [LARGE SCALE GENOMIC DNA]</scope>
    <source>
        <strain evidence="2">CG23_combo_of_CG06-09_8_20_14_all_47_9</strain>
    </source>
</reference>
<evidence type="ECO:0000259" key="1">
    <source>
        <dbReference type="Pfam" id="PF07478"/>
    </source>
</evidence>
<sequence>MVRQTSYFHRGSSIGTTCAKTRVELIRAIDLAAAMDTRIVVEEGITHAREINISVMGNAGHDLECSVCEEVFHEGSEFLEFKDKYLTGFRTIPAKIDKKISDQIQRDLLSRNQHDPRITQFLHLGEIWPSLSKTFEPSHSPCSYQTRRGQQTPNRFCLTHSRKHCHRWQTGIKINVTPAHHSLGARAV</sequence>
<name>A0A2H0B3H3_9BACT</name>
<dbReference type="Gene3D" id="3.30.470.20">
    <property type="entry name" value="ATP-grasp fold, B domain"/>
    <property type="match status" value="1"/>
</dbReference>
<comment type="caution">
    <text evidence="2">The sequence shown here is derived from an EMBL/GenBank/DDBJ whole genome shotgun (WGS) entry which is preliminary data.</text>
</comment>
<dbReference type="AlphaFoldDB" id="A0A2H0B3H3"/>
<dbReference type="SUPFAM" id="SSF56059">
    <property type="entry name" value="Glutathione synthetase ATP-binding domain-like"/>
    <property type="match status" value="1"/>
</dbReference>
<feature type="non-terminal residue" evidence="2">
    <location>
        <position position="188"/>
    </location>
</feature>
<dbReference type="GO" id="GO:0008716">
    <property type="term" value="F:D-alanine-D-alanine ligase activity"/>
    <property type="evidence" value="ECO:0007669"/>
    <property type="project" value="InterPro"/>
</dbReference>
<evidence type="ECO:0000313" key="3">
    <source>
        <dbReference type="Proteomes" id="UP000231081"/>
    </source>
</evidence>
<dbReference type="InterPro" id="IPR013815">
    <property type="entry name" value="ATP_grasp_subdomain_1"/>
</dbReference>
<evidence type="ECO:0000313" key="2">
    <source>
        <dbReference type="EMBL" id="PIP52213.1"/>
    </source>
</evidence>
<proteinExistence type="predicted"/>
<gene>
    <name evidence="2" type="ORF">COX09_02830</name>
</gene>
<accession>A0A2H0B3H3</accession>
<organism evidence="2 3">
    <name type="scientific">Candidatus Beckwithbacteria bacterium CG23_combo_of_CG06-09_8_20_14_all_47_9</name>
    <dbReference type="NCBI Taxonomy" id="1974498"/>
    <lineage>
        <taxon>Bacteria</taxon>
        <taxon>Candidatus Beckwithiibacteriota</taxon>
    </lineage>
</organism>
<dbReference type="Gene3D" id="3.30.1490.20">
    <property type="entry name" value="ATP-grasp fold, A domain"/>
    <property type="match status" value="1"/>
</dbReference>
<dbReference type="GO" id="GO:0005524">
    <property type="term" value="F:ATP binding"/>
    <property type="evidence" value="ECO:0007669"/>
    <property type="project" value="InterPro"/>
</dbReference>
<dbReference type="Proteomes" id="UP000231081">
    <property type="component" value="Unassembled WGS sequence"/>
</dbReference>
<feature type="domain" description="D-alanine--D-alanine ligase C-terminal" evidence="1">
    <location>
        <begin position="9"/>
        <end position="106"/>
    </location>
</feature>
<dbReference type="EMBL" id="PCSQ01000075">
    <property type="protein sequence ID" value="PIP52213.1"/>
    <property type="molecule type" value="Genomic_DNA"/>
</dbReference>
<dbReference type="Pfam" id="PF07478">
    <property type="entry name" value="Dala_Dala_lig_C"/>
    <property type="match status" value="1"/>
</dbReference>